<dbReference type="InterPro" id="IPR014001">
    <property type="entry name" value="Helicase_ATP-bd"/>
</dbReference>
<comment type="domain">
    <text evidence="6">The Q motif is unique to and characteristic of the DEAD box family of RNA helicases and controls ATP binding and hydrolysis.</text>
</comment>
<dbReference type="PANTHER" id="PTHR24031">
    <property type="entry name" value="RNA HELICASE"/>
    <property type="match status" value="1"/>
</dbReference>
<dbReference type="InterPro" id="IPR011545">
    <property type="entry name" value="DEAD/DEAH_box_helicase_dom"/>
</dbReference>
<dbReference type="SMART" id="SM01178">
    <property type="entry name" value="DUF4217"/>
    <property type="match status" value="1"/>
</dbReference>
<keyword evidence="2 6" id="KW-0378">Hydrolase</keyword>
<dbReference type="Gene3D" id="3.40.50.300">
    <property type="entry name" value="P-loop containing nucleotide triphosphate hydrolases"/>
    <property type="match status" value="2"/>
</dbReference>
<dbReference type="SMART" id="SM00490">
    <property type="entry name" value="HELICc"/>
    <property type="match status" value="1"/>
</dbReference>
<evidence type="ECO:0000313" key="11">
    <source>
        <dbReference type="Proteomes" id="UP001295684"/>
    </source>
</evidence>
<feature type="domain" description="Helicase ATP-binding" evidence="8">
    <location>
        <begin position="49"/>
        <end position="230"/>
    </location>
</feature>
<evidence type="ECO:0000256" key="1">
    <source>
        <dbReference type="ARBA" id="ARBA00022741"/>
    </source>
</evidence>
<sequence>METTTSLSPDKLKYSKWKQVDMKISKEIVNHLRKDMNFNKITKVQRETIPLFAKNKDVCVKACTGSGKTLAYLVSALQIILNSEYNSENRPKKYELLTLILVPARELAKQVGIVLDQLLTKFEWLKGYCCIGGNKISEDIDSFQEKGANILIGTVGRIWDFIDRGVIKLKTVKVLVIDEADLFFQQGNQIKLNQIMDKIPRERRTGLFSATMSDAVQGLARIGMRNPYYIEIFSYKEKTLRNNCEPFAIESLREEYARTEDFEERSLRMKIEETKNEIVKNVNEIPSTLKNYFLVVGNQDEKLKNLLEFIKQKEEKQKYMIFFATCASVEYYSYILYHLFKKFSIPGRKILKLHRKIKQTQRSKVYQTFLKMDNGILLTTDVSARGLDIPDIDWIIQFDPPQDTDQYIHRIGRTARAGKEGESLILLQTHEQAYVQFLKSRKVDISEIKLETEFDNKSITELCKGLMKKDKDLIDKSRNGFVSFFRYYKEHELKFIMDFKQLDIAAVANAFSLLRMPRIKEILGKKTKKFVNEKIDIDSIPYLNKNKKMQKEKMKEVLDEKKEKKREEKLKRKEIAEKQREEKNKVTRAEKKRRRKELEVQDWDDLQREDRIYKKYKKGRITKEEYEQMLLDD</sequence>
<dbReference type="Pfam" id="PF13959">
    <property type="entry name" value="CTE_SPB4"/>
    <property type="match status" value="1"/>
</dbReference>
<reference evidence="10" key="1">
    <citation type="submission" date="2023-07" db="EMBL/GenBank/DDBJ databases">
        <authorList>
            <consortium name="AG Swart"/>
            <person name="Singh M."/>
            <person name="Singh A."/>
            <person name="Seah K."/>
            <person name="Emmerich C."/>
        </authorList>
    </citation>
    <scope>NUCLEOTIDE SEQUENCE</scope>
    <source>
        <strain evidence="10">DP1</strain>
    </source>
</reference>
<dbReference type="GO" id="GO:0016787">
    <property type="term" value="F:hydrolase activity"/>
    <property type="evidence" value="ECO:0007669"/>
    <property type="project" value="UniProtKB-KW"/>
</dbReference>
<evidence type="ECO:0000259" key="8">
    <source>
        <dbReference type="PROSITE" id="PS51192"/>
    </source>
</evidence>
<dbReference type="SMART" id="SM00487">
    <property type="entry name" value="DEXDc"/>
    <property type="match status" value="1"/>
</dbReference>
<dbReference type="CDD" id="cd18787">
    <property type="entry name" value="SF2_C_DEAD"/>
    <property type="match status" value="1"/>
</dbReference>
<dbReference type="PROSITE" id="PS51194">
    <property type="entry name" value="HELICASE_CTER"/>
    <property type="match status" value="1"/>
</dbReference>
<dbReference type="InterPro" id="IPR001650">
    <property type="entry name" value="Helicase_C-like"/>
</dbReference>
<keyword evidence="1 6" id="KW-0547">Nucleotide-binding</keyword>
<evidence type="ECO:0000256" key="4">
    <source>
        <dbReference type="ARBA" id="ARBA00022840"/>
    </source>
</evidence>
<dbReference type="GO" id="GO:0003724">
    <property type="term" value="F:RNA helicase activity"/>
    <property type="evidence" value="ECO:0007669"/>
    <property type="project" value="UniProtKB-EC"/>
</dbReference>
<evidence type="ECO:0000256" key="7">
    <source>
        <dbReference type="SAM" id="MobiDB-lite"/>
    </source>
</evidence>
<dbReference type="SUPFAM" id="SSF52540">
    <property type="entry name" value="P-loop containing nucleoside triphosphate hydrolases"/>
    <property type="match status" value="1"/>
</dbReference>
<feature type="compositionally biased region" description="Basic and acidic residues" evidence="7">
    <location>
        <begin position="551"/>
        <end position="589"/>
    </location>
</feature>
<evidence type="ECO:0000256" key="6">
    <source>
        <dbReference type="RuleBase" id="RU365068"/>
    </source>
</evidence>
<evidence type="ECO:0000256" key="5">
    <source>
        <dbReference type="ARBA" id="ARBA00022884"/>
    </source>
</evidence>
<accession>A0AAD1X612</accession>
<proteinExistence type="inferred from homology"/>
<keyword evidence="5 6" id="KW-0694">RNA-binding</keyword>
<dbReference type="GO" id="GO:0005524">
    <property type="term" value="F:ATP binding"/>
    <property type="evidence" value="ECO:0007669"/>
    <property type="project" value="UniProtKB-UniRule"/>
</dbReference>
<evidence type="ECO:0000256" key="2">
    <source>
        <dbReference type="ARBA" id="ARBA00022801"/>
    </source>
</evidence>
<evidence type="ECO:0000259" key="9">
    <source>
        <dbReference type="PROSITE" id="PS51194"/>
    </source>
</evidence>
<dbReference type="InterPro" id="IPR027417">
    <property type="entry name" value="P-loop_NTPase"/>
</dbReference>
<dbReference type="AlphaFoldDB" id="A0AAD1X612"/>
<dbReference type="Pfam" id="PF00270">
    <property type="entry name" value="DEAD"/>
    <property type="match status" value="1"/>
</dbReference>
<organism evidence="10 11">
    <name type="scientific">Euplotes crassus</name>
    <dbReference type="NCBI Taxonomy" id="5936"/>
    <lineage>
        <taxon>Eukaryota</taxon>
        <taxon>Sar</taxon>
        <taxon>Alveolata</taxon>
        <taxon>Ciliophora</taxon>
        <taxon>Intramacronucleata</taxon>
        <taxon>Spirotrichea</taxon>
        <taxon>Hypotrichia</taxon>
        <taxon>Euplotida</taxon>
        <taxon>Euplotidae</taxon>
        <taxon>Moneuplotes</taxon>
    </lineage>
</organism>
<name>A0AAD1X612_EUPCR</name>
<keyword evidence="11" id="KW-1185">Reference proteome</keyword>
<dbReference type="PROSITE" id="PS51192">
    <property type="entry name" value="HELICASE_ATP_BIND_1"/>
    <property type="match status" value="1"/>
</dbReference>
<protein>
    <recommendedName>
        <fullName evidence="6">ATP-dependent RNA helicase</fullName>
        <ecNumber evidence="6">3.6.4.13</ecNumber>
    </recommendedName>
</protein>
<feature type="domain" description="Helicase C-terminal" evidence="9">
    <location>
        <begin position="302"/>
        <end position="460"/>
    </location>
</feature>
<comment type="caution">
    <text evidence="10">The sequence shown here is derived from an EMBL/GenBank/DDBJ whole genome shotgun (WGS) entry which is preliminary data.</text>
</comment>
<keyword evidence="3 6" id="KW-0347">Helicase</keyword>
<dbReference type="Pfam" id="PF00271">
    <property type="entry name" value="Helicase_C"/>
    <property type="match status" value="1"/>
</dbReference>
<dbReference type="EC" id="3.6.4.13" evidence="6"/>
<gene>
    <name evidence="10" type="ORF">ECRASSUSDP1_LOCUS1405</name>
</gene>
<evidence type="ECO:0000256" key="3">
    <source>
        <dbReference type="ARBA" id="ARBA00022806"/>
    </source>
</evidence>
<dbReference type="EMBL" id="CAMPGE010001327">
    <property type="protein sequence ID" value="CAI2360107.1"/>
    <property type="molecule type" value="Genomic_DNA"/>
</dbReference>
<comment type="catalytic activity">
    <reaction evidence="6">
        <text>ATP + H2O = ADP + phosphate + H(+)</text>
        <dbReference type="Rhea" id="RHEA:13065"/>
        <dbReference type="ChEBI" id="CHEBI:15377"/>
        <dbReference type="ChEBI" id="CHEBI:15378"/>
        <dbReference type="ChEBI" id="CHEBI:30616"/>
        <dbReference type="ChEBI" id="CHEBI:43474"/>
        <dbReference type="ChEBI" id="CHEBI:456216"/>
        <dbReference type="EC" id="3.6.4.13"/>
    </reaction>
</comment>
<keyword evidence="4 6" id="KW-0067">ATP-binding</keyword>
<comment type="function">
    <text evidence="6">RNA helicase.</text>
</comment>
<dbReference type="InterPro" id="IPR025313">
    <property type="entry name" value="SPB4-like_CTE"/>
</dbReference>
<comment type="similarity">
    <text evidence="6">Belongs to the DEAD box helicase family.</text>
</comment>
<evidence type="ECO:0000313" key="10">
    <source>
        <dbReference type="EMBL" id="CAI2360107.1"/>
    </source>
</evidence>
<feature type="region of interest" description="Disordered" evidence="7">
    <location>
        <begin position="551"/>
        <end position="599"/>
    </location>
</feature>
<dbReference type="GO" id="GO:0003723">
    <property type="term" value="F:RNA binding"/>
    <property type="evidence" value="ECO:0007669"/>
    <property type="project" value="UniProtKB-UniRule"/>
</dbReference>
<dbReference type="Proteomes" id="UP001295684">
    <property type="component" value="Unassembled WGS sequence"/>
</dbReference>